<feature type="transmembrane region" description="Helical" evidence="1">
    <location>
        <begin position="86"/>
        <end position="105"/>
    </location>
</feature>
<organism evidence="2 3">
    <name type="scientific">Candidatus Aphodomorpha intestinavium</name>
    <dbReference type="NCBI Taxonomy" id="2840672"/>
    <lineage>
        <taxon>Bacteria</taxon>
        <taxon>Bacillati</taxon>
        <taxon>Bacillota</taxon>
        <taxon>Clostridia</taxon>
        <taxon>Eubacteriales</taxon>
        <taxon>Candidatus Aphodomorpha</taxon>
    </lineage>
</organism>
<keyword evidence="1" id="KW-0472">Membrane</keyword>
<protein>
    <submittedName>
        <fullName evidence="2">Sporulation protein YqfD</fullName>
    </submittedName>
</protein>
<dbReference type="Proteomes" id="UP000824128">
    <property type="component" value="Unassembled WGS sequence"/>
</dbReference>
<evidence type="ECO:0000313" key="3">
    <source>
        <dbReference type="Proteomes" id="UP000824128"/>
    </source>
</evidence>
<evidence type="ECO:0000313" key="2">
    <source>
        <dbReference type="EMBL" id="HIU94525.1"/>
    </source>
</evidence>
<dbReference type="InterPro" id="IPR010690">
    <property type="entry name" value="YqfD"/>
</dbReference>
<accession>A0A9D1STA2</accession>
<evidence type="ECO:0000256" key="1">
    <source>
        <dbReference type="SAM" id="Phobius"/>
    </source>
</evidence>
<dbReference type="Pfam" id="PF06898">
    <property type="entry name" value="YqfD"/>
    <property type="match status" value="1"/>
</dbReference>
<comment type="caution">
    <text evidence="2">The sequence shown here is derived from an EMBL/GenBank/DDBJ whole genome shotgun (WGS) entry which is preliminary data.</text>
</comment>
<dbReference type="AlphaFoldDB" id="A0A9D1STA2"/>
<gene>
    <name evidence="2" type="ORF">IAD24_05125</name>
</gene>
<proteinExistence type="predicted"/>
<dbReference type="EMBL" id="DVNZ01000162">
    <property type="protein sequence ID" value="HIU94525.1"/>
    <property type="molecule type" value="Genomic_DNA"/>
</dbReference>
<reference evidence="2" key="1">
    <citation type="submission" date="2020-10" db="EMBL/GenBank/DDBJ databases">
        <authorList>
            <person name="Gilroy R."/>
        </authorList>
    </citation>
    <scope>NUCLEOTIDE SEQUENCE</scope>
    <source>
        <strain evidence="2">ChiGjej2B2-16831</strain>
    </source>
</reference>
<keyword evidence="1" id="KW-0812">Transmembrane</keyword>
<name>A0A9D1STA2_9FIRM</name>
<sequence>MWQSVEGYVIIQIEGAGVERLLNRLQAAGIPVRDVARSGRGVCRCRLRPRDFRRLHALCGGCRCRVRILRRGGLPIRMARLMRRRALLCGLLLAAAAIAFFSTRICIIRVVGCERVAERTVLRSLASLGVSAGRPRSGLSLPALAERLMASDERIAWAGLSLDGVVLTVEIVETRTAPAPVDPETPCDVVAVKDGVIVSATAIAGNPLVRAGDEVRAGDVLIAGDLTREDSQTPLRVHAFGQVRARVYYFAEAAVQEREQTLQPSGRSVPYRAAYIGGWKLFESAVPYEEYRLLDVQAGAFSGAALPLRVVEGVCEELVLSPRTLTQAERREQAAYEAEQGAFLRVPADAEIVEKTVTYTEEEGCTIAVVCVVTEESIGMERELPHGGDE</sequence>
<reference evidence="2" key="2">
    <citation type="journal article" date="2021" name="PeerJ">
        <title>Extensive microbial diversity within the chicken gut microbiome revealed by metagenomics and culture.</title>
        <authorList>
            <person name="Gilroy R."/>
            <person name="Ravi A."/>
            <person name="Getino M."/>
            <person name="Pursley I."/>
            <person name="Horton D.L."/>
            <person name="Alikhan N.F."/>
            <person name="Baker D."/>
            <person name="Gharbi K."/>
            <person name="Hall N."/>
            <person name="Watson M."/>
            <person name="Adriaenssens E.M."/>
            <person name="Foster-Nyarko E."/>
            <person name="Jarju S."/>
            <person name="Secka A."/>
            <person name="Antonio M."/>
            <person name="Oren A."/>
            <person name="Chaudhuri R.R."/>
            <person name="La Ragione R."/>
            <person name="Hildebrand F."/>
            <person name="Pallen M.J."/>
        </authorList>
    </citation>
    <scope>NUCLEOTIDE SEQUENCE</scope>
    <source>
        <strain evidence="2">ChiGjej2B2-16831</strain>
    </source>
</reference>
<keyword evidence="1" id="KW-1133">Transmembrane helix</keyword>